<accession>A0AAD8J7B4</accession>
<evidence type="ECO:0000256" key="2">
    <source>
        <dbReference type="ARBA" id="ARBA00022821"/>
    </source>
</evidence>
<evidence type="ECO:0000313" key="8">
    <source>
        <dbReference type="EMBL" id="KAK1399037.1"/>
    </source>
</evidence>
<dbReference type="SUPFAM" id="SSF54171">
    <property type="entry name" value="DNA-binding domain"/>
    <property type="match status" value="1"/>
</dbReference>
<evidence type="ECO:0000256" key="4">
    <source>
        <dbReference type="ARBA" id="ARBA00023125"/>
    </source>
</evidence>
<feature type="domain" description="AP2/ERF" evidence="7">
    <location>
        <begin position="91"/>
        <end position="149"/>
    </location>
</feature>
<dbReference type="Pfam" id="PF00847">
    <property type="entry name" value="AP2"/>
    <property type="match status" value="1"/>
</dbReference>
<keyword evidence="3" id="KW-0805">Transcription regulation</keyword>
<keyword evidence="9" id="KW-1185">Reference proteome</keyword>
<evidence type="ECO:0000256" key="5">
    <source>
        <dbReference type="ARBA" id="ARBA00023163"/>
    </source>
</evidence>
<dbReference type="InterPro" id="IPR016177">
    <property type="entry name" value="DNA-bd_dom_sf"/>
</dbReference>
<dbReference type="PROSITE" id="PS51032">
    <property type="entry name" value="AP2_ERF"/>
    <property type="match status" value="1"/>
</dbReference>
<proteinExistence type="predicted"/>
<dbReference type="GO" id="GO:0003700">
    <property type="term" value="F:DNA-binding transcription factor activity"/>
    <property type="evidence" value="ECO:0007669"/>
    <property type="project" value="InterPro"/>
</dbReference>
<organism evidence="8 9">
    <name type="scientific">Heracleum sosnowskyi</name>
    <dbReference type="NCBI Taxonomy" id="360622"/>
    <lineage>
        <taxon>Eukaryota</taxon>
        <taxon>Viridiplantae</taxon>
        <taxon>Streptophyta</taxon>
        <taxon>Embryophyta</taxon>
        <taxon>Tracheophyta</taxon>
        <taxon>Spermatophyta</taxon>
        <taxon>Magnoliopsida</taxon>
        <taxon>eudicotyledons</taxon>
        <taxon>Gunneridae</taxon>
        <taxon>Pentapetalae</taxon>
        <taxon>asterids</taxon>
        <taxon>campanulids</taxon>
        <taxon>Apiales</taxon>
        <taxon>Apiaceae</taxon>
        <taxon>Apioideae</taxon>
        <taxon>apioid superclade</taxon>
        <taxon>Tordylieae</taxon>
        <taxon>Tordyliinae</taxon>
        <taxon>Heracleum</taxon>
    </lineage>
</organism>
<dbReference type="InterPro" id="IPR001471">
    <property type="entry name" value="AP2/ERF_dom"/>
</dbReference>
<dbReference type="PANTHER" id="PTHR31190">
    <property type="entry name" value="DNA-BINDING DOMAIN"/>
    <property type="match status" value="1"/>
</dbReference>
<dbReference type="InterPro" id="IPR036955">
    <property type="entry name" value="AP2/ERF_dom_sf"/>
</dbReference>
<dbReference type="CDD" id="cd00018">
    <property type="entry name" value="AP2"/>
    <property type="match status" value="1"/>
</dbReference>
<evidence type="ECO:0000259" key="7">
    <source>
        <dbReference type="PROSITE" id="PS51032"/>
    </source>
</evidence>
<keyword evidence="6" id="KW-0539">Nucleus</keyword>
<dbReference type="SMART" id="SM00380">
    <property type="entry name" value="AP2"/>
    <property type="match status" value="1"/>
</dbReference>
<sequence>MSTHTNISEYELSCLRSIEQFLLDDNSEISDNNISSYDNSGLYSVEEYFMKDGTLNMDNLMTREGEKWENKRAETEVKNKSSSSVVAEWKRYRGVRRRAWGRYAAEIRHPIKKGSRLWLGTYDNPEEAAMAYDRAAYLIRGSRATVNFPHLIRRSLFLDSTQQIDYKEPINTIFSVPPPLHTSSVGSSTSLIMKESSSVAEELSYHNFSSISWSNDHGPSKKMKVIGGNFGAEQHVLPNGINGNS</sequence>
<dbReference type="GO" id="GO:0005634">
    <property type="term" value="C:nucleus"/>
    <property type="evidence" value="ECO:0007669"/>
    <property type="project" value="UniProtKB-SubCell"/>
</dbReference>
<gene>
    <name evidence="8" type="ORF">POM88_008900</name>
</gene>
<dbReference type="EMBL" id="JAUIZM010000002">
    <property type="protein sequence ID" value="KAK1399037.1"/>
    <property type="molecule type" value="Genomic_DNA"/>
</dbReference>
<protein>
    <submittedName>
        <fullName evidence="8">AP2/ERF domain-containing protein</fullName>
    </submittedName>
</protein>
<evidence type="ECO:0000256" key="3">
    <source>
        <dbReference type="ARBA" id="ARBA00023015"/>
    </source>
</evidence>
<name>A0AAD8J7B4_9APIA</name>
<dbReference type="InterPro" id="IPR044808">
    <property type="entry name" value="ERF_plant"/>
</dbReference>
<evidence type="ECO:0000313" key="9">
    <source>
        <dbReference type="Proteomes" id="UP001237642"/>
    </source>
</evidence>
<comment type="caution">
    <text evidence="8">The sequence shown here is derived from an EMBL/GenBank/DDBJ whole genome shotgun (WGS) entry which is preliminary data.</text>
</comment>
<dbReference type="PANTHER" id="PTHR31190:SF287">
    <property type="entry name" value="DEVELOPMENT RELATED ERF PROTEIN"/>
    <property type="match status" value="1"/>
</dbReference>
<dbReference type="AlphaFoldDB" id="A0AAD8J7B4"/>
<dbReference type="Gene3D" id="3.30.730.10">
    <property type="entry name" value="AP2/ERF domain"/>
    <property type="match status" value="1"/>
</dbReference>
<dbReference type="GO" id="GO:0003677">
    <property type="term" value="F:DNA binding"/>
    <property type="evidence" value="ECO:0007669"/>
    <property type="project" value="UniProtKB-KW"/>
</dbReference>
<evidence type="ECO:0000256" key="1">
    <source>
        <dbReference type="ARBA" id="ARBA00004123"/>
    </source>
</evidence>
<dbReference type="GO" id="GO:0006952">
    <property type="term" value="P:defense response"/>
    <property type="evidence" value="ECO:0007669"/>
    <property type="project" value="UniProtKB-KW"/>
</dbReference>
<evidence type="ECO:0000256" key="6">
    <source>
        <dbReference type="ARBA" id="ARBA00023242"/>
    </source>
</evidence>
<reference evidence="8" key="2">
    <citation type="submission" date="2023-05" db="EMBL/GenBank/DDBJ databases">
        <authorList>
            <person name="Schelkunov M.I."/>
        </authorList>
    </citation>
    <scope>NUCLEOTIDE SEQUENCE</scope>
    <source>
        <strain evidence="8">Hsosn_3</strain>
        <tissue evidence="8">Leaf</tissue>
    </source>
</reference>
<reference evidence="8" key="1">
    <citation type="submission" date="2023-02" db="EMBL/GenBank/DDBJ databases">
        <title>Genome of toxic invasive species Heracleum sosnowskyi carries increased number of genes despite the absence of recent whole-genome duplications.</title>
        <authorList>
            <person name="Schelkunov M."/>
            <person name="Shtratnikova V."/>
            <person name="Makarenko M."/>
            <person name="Klepikova A."/>
            <person name="Omelchenko D."/>
            <person name="Novikova G."/>
            <person name="Obukhova E."/>
            <person name="Bogdanov V."/>
            <person name="Penin A."/>
            <person name="Logacheva M."/>
        </authorList>
    </citation>
    <scope>NUCLEOTIDE SEQUENCE</scope>
    <source>
        <strain evidence="8">Hsosn_3</strain>
        <tissue evidence="8">Leaf</tissue>
    </source>
</reference>
<keyword evidence="4" id="KW-0238">DNA-binding</keyword>
<dbReference type="PRINTS" id="PR00367">
    <property type="entry name" value="ETHRSPELEMNT"/>
</dbReference>
<dbReference type="Proteomes" id="UP001237642">
    <property type="component" value="Unassembled WGS sequence"/>
</dbReference>
<comment type="subcellular location">
    <subcellularLocation>
        <location evidence="1">Nucleus</location>
    </subcellularLocation>
</comment>
<dbReference type="GO" id="GO:0009873">
    <property type="term" value="P:ethylene-activated signaling pathway"/>
    <property type="evidence" value="ECO:0007669"/>
    <property type="project" value="InterPro"/>
</dbReference>
<keyword evidence="5" id="KW-0804">Transcription</keyword>
<keyword evidence="2" id="KW-0611">Plant defense</keyword>
<dbReference type="FunFam" id="3.30.730.10:FF:000001">
    <property type="entry name" value="Ethylene-responsive transcription factor 2"/>
    <property type="match status" value="1"/>
</dbReference>